<reference evidence="2 3" key="1">
    <citation type="submission" date="2024-08" db="EMBL/GenBank/DDBJ databases">
        <authorList>
            <person name="Ishaq N."/>
        </authorList>
    </citation>
    <scope>NUCLEOTIDE SEQUENCE [LARGE SCALE GENOMIC DNA]</scope>
    <source>
        <strain evidence="2 3">DSM 18651</strain>
    </source>
</reference>
<dbReference type="EMBL" id="JBGMEK010000041">
    <property type="protein sequence ID" value="MFA0812418.1"/>
    <property type="molecule type" value="Genomic_DNA"/>
</dbReference>
<dbReference type="RefSeq" id="WP_371840087.1">
    <property type="nucleotide sequence ID" value="NZ_JBGMEK010000041.1"/>
</dbReference>
<keyword evidence="3" id="KW-1185">Reference proteome</keyword>
<name>A0ABV4P3W5_9GAMM</name>
<evidence type="ECO:0000256" key="1">
    <source>
        <dbReference type="SAM" id="SignalP"/>
    </source>
</evidence>
<feature type="signal peptide" evidence="1">
    <location>
        <begin position="1"/>
        <end position="23"/>
    </location>
</feature>
<keyword evidence="1" id="KW-0732">Signal</keyword>
<dbReference type="SUPFAM" id="SSF48452">
    <property type="entry name" value="TPR-like"/>
    <property type="match status" value="1"/>
</dbReference>
<gene>
    <name evidence="2" type="ORF">ACCI49_16015</name>
</gene>
<proteinExistence type="predicted"/>
<dbReference type="Proteomes" id="UP001569428">
    <property type="component" value="Unassembled WGS sequence"/>
</dbReference>
<dbReference type="InterPro" id="IPR011990">
    <property type="entry name" value="TPR-like_helical_dom_sf"/>
</dbReference>
<dbReference type="Gene3D" id="1.25.40.10">
    <property type="entry name" value="Tetratricopeptide repeat domain"/>
    <property type="match status" value="1"/>
</dbReference>
<feature type="chain" id="PRO_5047498484" evidence="1">
    <location>
        <begin position="24"/>
        <end position="500"/>
    </location>
</feature>
<organism evidence="2 3">
    <name type="scientific">Microbulbifer epialgicus</name>
    <dbReference type="NCBI Taxonomy" id="393907"/>
    <lineage>
        <taxon>Bacteria</taxon>
        <taxon>Pseudomonadati</taxon>
        <taxon>Pseudomonadota</taxon>
        <taxon>Gammaproteobacteria</taxon>
        <taxon>Cellvibrionales</taxon>
        <taxon>Microbulbiferaceae</taxon>
        <taxon>Microbulbifer</taxon>
    </lineage>
</organism>
<accession>A0ABV4P3W5</accession>
<comment type="caution">
    <text evidence="2">The sequence shown here is derived from an EMBL/GenBank/DDBJ whole genome shotgun (WGS) entry which is preliminary data.</text>
</comment>
<sequence>MKARVFSLIFVLFLPTLSSSAYCRDWHEFKSENFTVYSDVSAKKAKDLLLDLEKFRRASLLLTGLENRAENSRLRVYHFNKSKVFDEFSGTRRVAGFYTNTINGPLIFSQENNRGIFKGEEIMFHEYVHHLMRERGGMRYPKWYSEGFAELLASAVIKKDSIVIGNLPKWRLYALQEGPLKAEQIIKLDTTKKGGKYNDRYYASAWLLLHYLFFSEDSRKNSYNQATKEYLAKINEGGNALKEFPLHYNIELKELDAALVRYLRERRLSGYEVKLTINDIKVSKRKLSKNEELLLLAERAVDLEKYDLALRYLERAESKSTSSHAIDSLKANLLFYKKDYDSASTLIEGLLGIDEIDYRVATNLAIYYLNRLEGNLESNHWDDDSYSKILDYADIAIKLNPNSLSAYQLKWMAQQRKDSTIDALKTMMAAYQQNPNSIEINSSIGFFLAELKKPKLAKPFLERTLAWSHDKKVRAQAKKLLKWIENDSVIAAESTAKKSA</sequence>
<protein>
    <submittedName>
        <fullName evidence="2">Tetratricopeptide repeat protein</fullName>
    </submittedName>
</protein>
<evidence type="ECO:0000313" key="3">
    <source>
        <dbReference type="Proteomes" id="UP001569428"/>
    </source>
</evidence>
<evidence type="ECO:0000313" key="2">
    <source>
        <dbReference type="EMBL" id="MFA0812418.1"/>
    </source>
</evidence>